<dbReference type="InterPro" id="IPR015943">
    <property type="entry name" value="WD40/YVTN_repeat-like_dom_sf"/>
</dbReference>
<keyword evidence="2 5" id="KW-0853">WD repeat</keyword>
<evidence type="ECO:0000256" key="4">
    <source>
        <dbReference type="ARBA" id="ARBA00023224"/>
    </source>
</evidence>
<dbReference type="PANTHER" id="PTHR19850">
    <property type="entry name" value="GUANINE NUCLEOTIDE-BINDING PROTEIN BETA G PROTEIN BETA"/>
    <property type="match status" value="1"/>
</dbReference>
<dbReference type="PROSITE" id="PS50082">
    <property type="entry name" value="WD_REPEATS_2"/>
    <property type="match status" value="4"/>
</dbReference>
<evidence type="ECO:0000313" key="7">
    <source>
        <dbReference type="Proteomes" id="UP001497600"/>
    </source>
</evidence>
<dbReference type="SUPFAM" id="SSF50978">
    <property type="entry name" value="WD40 repeat-like"/>
    <property type="match status" value="1"/>
</dbReference>
<dbReference type="SMART" id="SM00320">
    <property type="entry name" value="WD40"/>
    <property type="match status" value="7"/>
</dbReference>
<dbReference type="EMBL" id="OZ004260">
    <property type="protein sequence ID" value="CAK7920359.1"/>
    <property type="molecule type" value="Genomic_DNA"/>
</dbReference>
<dbReference type="PRINTS" id="PR00319">
    <property type="entry name" value="GPROTEINB"/>
</dbReference>
<dbReference type="InterPro" id="IPR036322">
    <property type="entry name" value="WD40_repeat_dom_sf"/>
</dbReference>
<dbReference type="CDD" id="cd00200">
    <property type="entry name" value="WD40"/>
    <property type="match status" value="1"/>
</dbReference>
<feature type="repeat" description="WD" evidence="5">
    <location>
        <begin position="355"/>
        <end position="388"/>
    </location>
</feature>
<evidence type="ECO:0000256" key="1">
    <source>
        <dbReference type="ARBA" id="ARBA00009768"/>
    </source>
</evidence>
<dbReference type="Pfam" id="PF00400">
    <property type="entry name" value="WD40"/>
    <property type="match status" value="2"/>
</dbReference>
<feature type="repeat" description="WD" evidence="5">
    <location>
        <begin position="206"/>
        <end position="232"/>
    </location>
</feature>
<gene>
    <name evidence="6" type="primary">STE4</name>
    <name evidence="6" type="ORF">CAAN4_H01530</name>
</gene>
<accession>A0ABP0EJJ6</accession>
<dbReference type="InterPro" id="IPR001680">
    <property type="entry name" value="WD40_rpt"/>
</dbReference>
<dbReference type="PIRSF" id="PIRSF002394">
    <property type="entry name" value="GN-bd_beta"/>
    <property type="match status" value="1"/>
</dbReference>
<name>A0ABP0EJJ6_9ASCO</name>
<protein>
    <submittedName>
        <fullName evidence="6">Guanine nucleotide-binding protein subunit beta</fullName>
    </submittedName>
</protein>
<feature type="repeat" description="WD" evidence="5">
    <location>
        <begin position="146"/>
        <end position="186"/>
    </location>
</feature>
<keyword evidence="7" id="KW-1185">Reference proteome</keyword>
<dbReference type="Gene3D" id="2.130.10.10">
    <property type="entry name" value="YVTN repeat-like/Quinoprotein amine dehydrogenase"/>
    <property type="match status" value="1"/>
</dbReference>
<dbReference type="InterPro" id="IPR001632">
    <property type="entry name" value="WD40_G-protein_beta-like"/>
</dbReference>
<feature type="repeat" description="WD" evidence="5">
    <location>
        <begin position="55"/>
        <end position="87"/>
    </location>
</feature>
<sequence length="388" mass="42885">MTFDALVTEKNTARSLYKEIESVRKRTNDIDLTSAAIDVSPLPDHRLSLRNHDTLKGHIDKVVDIDWSSDSSRLLSGSQDGLMLLWDPVSGYKKHVIPLQNQWILTCAYSPKRNYIASAGLDNACTIHRVHKDPEYGESFSTSSVFKGHTAYISACQFLSDDCIVTGSGDMTCALWDCKRATKSRDFVDHLGDILCLSTNVESQMNPNIFVSGAADGYARVWDVRQQPSSQSFYTSGTDINCIRMFPMGHTFAAGSDDGVIRLYDMRADCQISTFSLHDEMKAFASQSQVYRETQGNSFGGSPERSSINTSYSSLYSPGVNSLDFSRSGRILFSCYADYGCVMWDVLKCEAVGMLGGHQSKISQVRSSPDGMAIATASWDSTIKIWAV</sequence>
<dbReference type="Proteomes" id="UP001497600">
    <property type="component" value="Chromosome H"/>
</dbReference>
<dbReference type="InterPro" id="IPR016346">
    <property type="entry name" value="G-protein_beta_1-5"/>
</dbReference>
<evidence type="ECO:0000256" key="5">
    <source>
        <dbReference type="PROSITE-ProRule" id="PRU00221"/>
    </source>
</evidence>
<reference evidence="6 7" key="1">
    <citation type="submission" date="2024-01" db="EMBL/GenBank/DDBJ databases">
        <authorList>
            <consortium name="Genoscope - CEA"/>
            <person name="William W."/>
        </authorList>
    </citation>
    <scope>NUCLEOTIDE SEQUENCE [LARGE SCALE GENOMIC DNA]</scope>
    <source>
        <strain evidence="6 7">29B2s-10</strain>
    </source>
</reference>
<dbReference type="InterPro" id="IPR020472">
    <property type="entry name" value="WD40_PAC1"/>
</dbReference>
<comment type="similarity">
    <text evidence="1">Belongs to the WD repeat G protein beta family.</text>
</comment>
<proteinExistence type="inferred from homology"/>
<evidence type="ECO:0000256" key="3">
    <source>
        <dbReference type="ARBA" id="ARBA00022737"/>
    </source>
</evidence>
<dbReference type="PROSITE" id="PS50294">
    <property type="entry name" value="WD_REPEATS_REGION"/>
    <property type="match status" value="2"/>
</dbReference>
<evidence type="ECO:0000256" key="2">
    <source>
        <dbReference type="ARBA" id="ARBA00022574"/>
    </source>
</evidence>
<dbReference type="PRINTS" id="PR00320">
    <property type="entry name" value="GPROTEINBRPT"/>
</dbReference>
<evidence type="ECO:0000313" key="6">
    <source>
        <dbReference type="EMBL" id="CAK7920359.1"/>
    </source>
</evidence>
<keyword evidence="4" id="KW-0807">Transducer</keyword>
<organism evidence="6 7">
    <name type="scientific">[Candida] anglica</name>
    <dbReference type="NCBI Taxonomy" id="148631"/>
    <lineage>
        <taxon>Eukaryota</taxon>
        <taxon>Fungi</taxon>
        <taxon>Dikarya</taxon>
        <taxon>Ascomycota</taxon>
        <taxon>Saccharomycotina</taxon>
        <taxon>Pichiomycetes</taxon>
        <taxon>Debaryomycetaceae</taxon>
        <taxon>Kurtzmaniella</taxon>
    </lineage>
</organism>
<keyword evidence="3" id="KW-0677">Repeat</keyword>
<dbReference type="Pfam" id="PF25391">
    <property type="entry name" value="WD40_Gbeta"/>
    <property type="match status" value="1"/>
</dbReference>